<sequence>MAKHAPIIVKSYLNHVETFGGARETNSQVAALLFRISPDQKTIVTALTESIHYFNHTDPLPYVSFAYECAVAAANAKIAMNPNDLITILYNVAPICLSNVRVTRSLAFHLVMAIFGISAKNLNDLQNQDSKDTQNSKDSQNSNAQNIKDPLNEIDLELSSEALQSATVSLFARSILTQNEEFAKALVDLIVKNSNKAISLPNAMILRAAIGIHGLNLFKTSMSTFQFIIEHAYSRDSNDKVRYHLTTAITAFASTNMISAISLVLLTDQIEVRRYVVSMIIMSEARRDLFLKEYFKLLIENGTISLFRFLLTVIEYYSVEDNIGTFISCIILWLSSLNSQIKNISSKEVKESRNEIFQCLQKLFQHTIVGKISEKNFNIEFNNFEQLEKTLYNISVLISNLECDTVFKICAKVGELLISKSDADKVCSTIIFISLFSIFSKCTNLQSKQITAKLSECLNIGFKSSNNESRKYLVISFSNRISYSEIESLHRDHATQIFLSILESLFEEKTKTIGNKEAVTVLTYLNTKIDTKSVKFDLFLNSLRILVDNVSFSVEILELIERYISMKSDISEFLTFGKFNLVYFVELLSNERSDVRTRSSQIIKKLTTGLTEQSLRNMMKAKDLINLTNEVVKKTKALTVTNEVIDFIFKVIESVIDENVQENNTLRDAAMALAIECYGSTSVSESAEKLLRLLMP</sequence>
<organism evidence="2 3">
    <name type="scientific">Trichomonas vaginalis (strain ATCC PRA-98 / G3)</name>
    <dbReference type="NCBI Taxonomy" id="412133"/>
    <lineage>
        <taxon>Eukaryota</taxon>
        <taxon>Metamonada</taxon>
        <taxon>Parabasalia</taxon>
        <taxon>Trichomonadida</taxon>
        <taxon>Trichomonadidae</taxon>
        <taxon>Trichomonas</taxon>
    </lineage>
</organism>
<evidence type="ECO:0000313" key="3">
    <source>
        <dbReference type="Proteomes" id="UP000001542"/>
    </source>
</evidence>
<feature type="compositionally biased region" description="Polar residues" evidence="1">
    <location>
        <begin position="136"/>
        <end position="146"/>
    </location>
</feature>
<accession>A2ECF8</accession>
<dbReference type="RefSeq" id="XP_001321876.1">
    <property type="nucleotide sequence ID" value="XM_001321841.1"/>
</dbReference>
<keyword evidence="3" id="KW-1185">Reference proteome</keyword>
<evidence type="ECO:0000256" key="1">
    <source>
        <dbReference type="SAM" id="MobiDB-lite"/>
    </source>
</evidence>
<dbReference type="SUPFAM" id="SSF48371">
    <property type="entry name" value="ARM repeat"/>
    <property type="match status" value="1"/>
</dbReference>
<reference evidence="2" key="2">
    <citation type="journal article" date="2007" name="Science">
        <title>Draft genome sequence of the sexually transmitted pathogen Trichomonas vaginalis.</title>
        <authorList>
            <person name="Carlton J.M."/>
            <person name="Hirt R.P."/>
            <person name="Silva J.C."/>
            <person name="Delcher A.L."/>
            <person name="Schatz M."/>
            <person name="Zhao Q."/>
            <person name="Wortman J.R."/>
            <person name="Bidwell S.L."/>
            <person name="Alsmark U.C.M."/>
            <person name="Besteiro S."/>
            <person name="Sicheritz-Ponten T."/>
            <person name="Noel C.J."/>
            <person name="Dacks J.B."/>
            <person name="Foster P.G."/>
            <person name="Simillion C."/>
            <person name="Van de Peer Y."/>
            <person name="Miranda-Saavedra D."/>
            <person name="Barton G.J."/>
            <person name="Westrop G.D."/>
            <person name="Mueller S."/>
            <person name="Dessi D."/>
            <person name="Fiori P.L."/>
            <person name="Ren Q."/>
            <person name="Paulsen I."/>
            <person name="Zhang H."/>
            <person name="Bastida-Corcuera F.D."/>
            <person name="Simoes-Barbosa A."/>
            <person name="Brown M.T."/>
            <person name="Hayes R.D."/>
            <person name="Mukherjee M."/>
            <person name="Okumura C.Y."/>
            <person name="Schneider R."/>
            <person name="Smith A.J."/>
            <person name="Vanacova S."/>
            <person name="Villalvazo M."/>
            <person name="Haas B.J."/>
            <person name="Pertea M."/>
            <person name="Feldblyum T.V."/>
            <person name="Utterback T.R."/>
            <person name="Shu C.L."/>
            <person name="Osoegawa K."/>
            <person name="de Jong P.J."/>
            <person name="Hrdy I."/>
            <person name="Horvathova L."/>
            <person name="Zubacova Z."/>
            <person name="Dolezal P."/>
            <person name="Malik S.B."/>
            <person name="Logsdon J.M. Jr."/>
            <person name="Henze K."/>
            <person name="Gupta A."/>
            <person name="Wang C.C."/>
            <person name="Dunne R.L."/>
            <person name="Upcroft J.A."/>
            <person name="Upcroft P."/>
            <person name="White O."/>
            <person name="Salzberg S.L."/>
            <person name="Tang P."/>
            <person name="Chiu C.-H."/>
            <person name="Lee Y.-S."/>
            <person name="Embley T.M."/>
            <person name="Coombs G.H."/>
            <person name="Mottram J.C."/>
            <person name="Tachezy J."/>
            <person name="Fraser-Liggett C.M."/>
            <person name="Johnson P.J."/>
        </authorList>
    </citation>
    <scope>NUCLEOTIDE SEQUENCE [LARGE SCALE GENOMIC DNA]</scope>
    <source>
        <strain evidence="2">G3</strain>
    </source>
</reference>
<dbReference type="InterPro" id="IPR016024">
    <property type="entry name" value="ARM-type_fold"/>
</dbReference>
<name>A2ECF8_TRIV3</name>
<protein>
    <submittedName>
        <fullName evidence="2">Uncharacterized protein</fullName>
    </submittedName>
</protein>
<dbReference type="VEuPathDB" id="TrichDB:TVAG_060290"/>
<feature type="region of interest" description="Disordered" evidence="1">
    <location>
        <begin position="126"/>
        <end position="146"/>
    </location>
</feature>
<dbReference type="InParanoid" id="A2ECF8"/>
<reference evidence="2" key="1">
    <citation type="submission" date="2006-10" db="EMBL/GenBank/DDBJ databases">
        <authorList>
            <person name="Amadeo P."/>
            <person name="Zhao Q."/>
            <person name="Wortman J."/>
            <person name="Fraser-Liggett C."/>
            <person name="Carlton J."/>
        </authorList>
    </citation>
    <scope>NUCLEOTIDE SEQUENCE</scope>
    <source>
        <strain evidence="2">G3</strain>
    </source>
</reference>
<dbReference type="Proteomes" id="UP000001542">
    <property type="component" value="Unassembled WGS sequence"/>
</dbReference>
<dbReference type="AlphaFoldDB" id="A2ECF8"/>
<dbReference type="EMBL" id="DS113353">
    <property type="protein sequence ID" value="EAY09653.1"/>
    <property type="molecule type" value="Genomic_DNA"/>
</dbReference>
<proteinExistence type="predicted"/>
<dbReference type="OrthoDB" id="10691109at2759"/>
<evidence type="ECO:0000313" key="2">
    <source>
        <dbReference type="EMBL" id="EAY09653.1"/>
    </source>
</evidence>
<gene>
    <name evidence="2" type="ORF">TVAG_060290</name>
</gene>
<dbReference type="KEGG" id="tva:4767576"/>
<dbReference type="VEuPathDB" id="TrichDB:TVAGG3_0311650"/>